<proteinExistence type="predicted"/>
<evidence type="ECO:0000313" key="2">
    <source>
        <dbReference type="Proteomes" id="UP001220256"/>
    </source>
</evidence>
<organism evidence="1 2">
    <name type="scientific">Penicillium chrysogenum</name>
    <name type="common">Penicillium notatum</name>
    <dbReference type="NCBI Taxonomy" id="5076"/>
    <lineage>
        <taxon>Eukaryota</taxon>
        <taxon>Fungi</taxon>
        <taxon>Dikarya</taxon>
        <taxon>Ascomycota</taxon>
        <taxon>Pezizomycotina</taxon>
        <taxon>Eurotiomycetes</taxon>
        <taxon>Eurotiomycetidae</taxon>
        <taxon>Eurotiales</taxon>
        <taxon>Aspergillaceae</taxon>
        <taxon>Penicillium</taxon>
        <taxon>Penicillium chrysogenum species complex</taxon>
    </lineage>
</organism>
<dbReference type="Proteomes" id="UP001220256">
    <property type="component" value="Unassembled WGS sequence"/>
</dbReference>
<protein>
    <submittedName>
        <fullName evidence="1">Uncharacterized protein</fullName>
    </submittedName>
</protein>
<evidence type="ECO:0000313" key="1">
    <source>
        <dbReference type="EMBL" id="KAJ5284423.1"/>
    </source>
</evidence>
<keyword evidence="2" id="KW-1185">Reference proteome</keyword>
<comment type="caution">
    <text evidence="1">The sequence shown here is derived from an EMBL/GenBank/DDBJ whole genome shotgun (WGS) entry which is preliminary data.</text>
</comment>
<dbReference type="EMBL" id="JAPVEB010000001">
    <property type="protein sequence ID" value="KAJ5284423.1"/>
    <property type="molecule type" value="Genomic_DNA"/>
</dbReference>
<accession>A0ABQ8WZL8</accession>
<sequence length="63" mass="7126">MFSSDLQTQIFLADNIGAYCDLVHADTTSVTMHFLRKRWSDCKAATLQRENGLNPWAYITATS</sequence>
<gene>
    <name evidence="1" type="ORF">N7505_002403</name>
</gene>
<name>A0ABQ8WZL8_PENCH</name>
<reference evidence="1 2" key="1">
    <citation type="journal article" date="2023" name="IMA Fungus">
        <title>Comparative genomic study of the Penicillium genus elucidates a diverse pangenome and 15 lateral gene transfer events.</title>
        <authorList>
            <person name="Petersen C."/>
            <person name="Sorensen T."/>
            <person name="Nielsen M.R."/>
            <person name="Sondergaard T.E."/>
            <person name="Sorensen J.L."/>
            <person name="Fitzpatrick D.A."/>
            <person name="Frisvad J.C."/>
            <person name="Nielsen K.L."/>
        </authorList>
    </citation>
    <scope>NUCLEOTIDE SEQUENCE [LARGE SCALE GENOMIC DNA]</scope>
    <source>
        <strain evidence="1 2">IBT 3361</strain>
    </source>
</reference>